<gene>
    <name evidence="1" type="ORF">ALP13_103238</name>
</gene>
<comment type="caution">
    <text evidence="1">The sequence shown here is derived from an EMBL/GenBank/DDBJ whole genome shotgun (WGS) entry which is preliminary data.</text>
</comment>
<accession>A0A0P9Y142</accession>
<name>A0A0P9Y142_PSEYM</name>
<dbReference type="Proteomes" id="UP000271631">
    <property type="component" value="Unassembled WGS sequence"/>
</dbReference>
<evidence type="ECO:0000313" key="1">
    <source>
        <dbReference type="EMBL" id="RMV34969.1"/>
    </source>
</evidence>
<protein>
    <submittedName>
        <fullName evidence="1">Uncharacterized protein</fullName>
    </submittedName>
</protein>
<dbReference type="AlphaFoldDB" id="A0A0P9Y142"/>
<organism evidence="1 2">
    <name type="scientific">Pseudomonas syringae pv. maculicola</name>
    <dbReference type="NCBI Taxonomy" id="59511"/>
    <lineage>
        <taxon>Bacteria</taxon>
        <taxon>Pseudomonadati</taxon>
        <taxon>Pseudomonadota</taxon>
        <taxon>Gammaproteobacteria</taxon>
        <taxon>Pseudomonadales</taxon>
        <taxon>Pseudomonadaceae</taxon>
        <taxon>Pseudomonas</taxon>
    </lineage>
</organism>
<sequence length="142" mass="15798">MHGCLRRQKQAEGEYVPSNTCFSAEVGRALTGCDEGYFMMGDILHFCVFNQWVGADVSGVYVSSNSAGKGWSRETKVFPLTVRRCDIDHPKRALAPGNALPEVATSSRKSATRPMHAMRSSTWGMWLDSWKTDWRTSGMLST</sequence>
<reference evidence="1 2" key="1">
    <citation type="submission" date="2018-08" db="EMBL/GenBank/DDBJ databases">
        <title>Recombination of ecologically and evolutionarily significant loci maintains genetic cohesion in the Pseudomonas syringae species complex.</title>
        <authorList>
            <person name="Dillon M."/>
            <person name="Thakur S."/>
            <person name="Almeida R.N.D."/>
            <person name="Weir B.S."/>
            <person name="Guttman D.S."/>
        </authorList>
    </citation>
    <scope>NUCLEOTIDE SEQUENCE [LARGE SCALE GENOMIC DNA]</scope>
    <source>
        <strain evidence="1 2">ICMP 11281</strain>
    </source>
</reference>
<proteinExistence type="predicted"/>
<dbReference type="EMBL" id="RBUQ01000209">
    <property type="protein sequence ID" value="RMV34969.1"/>
    <property type="molecule type" value="Genomic_DNA"/>
</dbReference>
<evidence type="ECO:0000313" key="2">
    <source>
        <dbReference type="Proteomes" id="UP000271631"/>
    </source>
</evidence>